<feature type="domain" description="DUF4935" evidence="1">
    <location>
        <begin position="3"/>
        <end position="62"/>
    </location>
</feature>
<evidence type="ECO:0000259" key="1">
    <source>
        <dbReference type="Pfam" id="PF16289"/>
    </source>
</evidence>
<dbReference type="EMBL" id="LQBQ01000036">
    <property type="protein sequence ID" value="KUJ76143.1"/>
    <property type="molecule type" value="Genomic_DNA"/>
</dbReference>
<protein>
    <recommendedName>
        <fullName evidence="1">DUF4935 domain-containing protein</fullName>
    </recommendedName>
</protein>
<reference evidence="3" key="1">
    <citation type="submission" date="2015-12" db="EMBL/GenBank/DDBJ databases">
        <authorList>
            <person name="Zhang G."/>
            <person name="Stingl U."/>
        </authorList>
    </citation>
    <scope>NUCLEOTIDE SEQUENCE [LARGE SCALE GENOMIC DNA]</scope>
    <source>
        <strain evidence="3">ZGT118</strain>
    </source>
</reference>
<sequence length="75" mass="8840">MFLFIDTNVYLDFFRLKQDSLEELRKLVELIKAGKISLLSTNQLKDEYLRNRDSVISQTLSKMGQKREYPFPPAV</sequence>
<accession>A0A0X3TK59</accession>
<dbReference type="Proteomes" id="UP000053791">
    <property type="component" value="Unassembled WGS sequence"/>
</dbReference>
<keyword evidence="3" id="KW-1185">Reference proteome</keyword>
<organism evidence="2 3">
    <name type="scientific">Ruegeria marisrubri</name>
    <dbReference type="NCBI Taxonomy" id="1685379"/>
    <lineage>
        <taxon>Bacteria</taxon>
        <taxon>Pseudomonadati</taxon>
        <taxon>Pseudomonadota</taxon>
        <taxon>Alphaproteobacteria</taxon>
        <taxon>Rhodobacterales</taxon>
        <taxon>Roseobacteraceae</taxon>
        <taxon>Ruegeria</taxon>
    </lineage>
</organism>
<comment type="caution">
    <text evidence="2">The sequence shown here is derived from an EMBL/GenBank/DDBJ whole genome shotgun (WGS) entry which is preliminary data.</text>
</comment>
<dbReference type="AlphaFoldDB" id="A0A0X3TK59"/>
<dbReference type="Pfam" id="PF16289">
    <property type="entry name" value="PIN_12"/>
    <property type="match status" value="1"/>
</dbReference>
<proteinExistence type="predicted"/>
<evidence type="ECO:0000313" key="2">
    <source>
        <dbReference type="EMBL" id="KUJ76143.1"/>
    </source>
</evidence>
<dbReference type="RefSeq" id="WP_068348787.1">
    <property type="nucleotide sequence ID" value="NZ_LQBQ01000036.1"/>
</dbReference>
<dbReference type="InterPro" id="IPR032557">
    <property type="entry name" value="DUF4935"/>
</dbReference>
<evidence type="ECO:0000313" key="3">
    <source>
        <dbReference type="Proteomes" id="UP000053791"/>
    </source>
</evidence>
<dbReference type="STRING" id="1685379.AVO45_12560"/>
<name>A0A0X3TK59_9RHOB</name>
<gene>
    <name evidence="2" type="ORF">AVO45_12560</name>
</gene>